<protein>
    <submittedName>
        <fullName evidence="1">Uncharacterized protein</fullName>
    </submittedName>
</protein>
<comment type="caution">
    <text evidence="1">The sequence shown here is derived from an EMBL/GenBank/DDBJ whole genome shotgun (WGS) entry which is preliminary data.</text>
</comment>
<organism evidence="1 2">
    <name type="scientific">Puccinia graminis f. sp. tritici</name>
    <dbReference type="NCBI Taxonomy" id="56615"/>
    <lineage>
        <taxon>Eukaryota</taxon>
        <taxon>Fungi</taxon>
        <taxon>Dikarya</taxon>
        <taxon>Basidiomycota</taxon>
        <taxon>Pucciniomycotina</taxon>
        <taxon>Pucciniomycetes</taxon>
        <taxon>Pucciniales</taxon>
        <taxon>Pucciniaceae</taxon>
        <taxon>Puccinia</taxon>
    </lineage>
</organism>
<keyword evidence="2" id="KW-1185">Reference proteome</keyword>
<reference evidence="1 2" key="1">
    <citation type="submission" date="2019-05" db="EMBL/GenBank/DDBJ databases">
        <title>Emergence of the Ug99 lineage of the wheat stem rust pathogen through somatic hybridization.</title>
        <authorList>
            <person name="Li F."/>
            <person name="Upadhyaya N.M."/>
            <person name="Sperschneider J."/>
            <person name="Matny O."/>
            <person name="Nguyen-Phuc H."/>
            <person name="Mago R."/>
            <person name="Raley C."/>
            <person name="Miller M.E."/>
            <person name="Silverstein K.A.T."/>
            <person name="Henningsen E."/>
            <person name="Hirsch C.D."/>
            <person name="Visser B."/>
            <person name="Pretorius Z.A."/>
            <person name="Steffenson B.J."/>
            <person name="Schwessinger B."/>
            <person name="Dodds P.N."/>
            <person name="Figueroa M."/>
        </authorList>
    </citation>
    <scope>NUCLEOTIDE SEQUENCE [LARGE SCALE GENOMIC DNA]</scope>
    <source>
        <strain evidence="1">21-0</strain>
    </source>
</reference>
<proteinExistence type="predicted"/>
<evidence type="ECO:0000313" key="2">
    <source>
        <dbReference type="Proteomes" id="UP000324748"/>
    </source>
</evidence>
<name>A0A5B0NJI1_PUCGR</name>
<accession>A0A5B0NJI1</accession>
<sequence length="117" mass="12948">MGLLCMRVLSRFTSTTGSTSEHTSVGSQKTVGMGRLPSWHSTVSTKISMTSRLHSSISSTKKTNSGIGFKKTARRPQTIQYNQNNFCVYLKYWKRVAQQACEEKLKAPTSVEGSPNV</sequence>
<dbReference type="EMBL" id="VSWC01000093">
    <property type="protein sequence ID" value="KAA1089455.1"/>
    <property type="molecule type" value="Genomic_DNA"/>
</dbReference>
<dbReference type="Proteomes" id="UP000324748">
    <property type="component" value="Unassembled WGS sequence"/>
</dbReference>
<dbReference type="AlphaFoldDB" id="A0A5B0NJI1"/>
<gene>
    <name evidence="1" type="ORF">PGT21_018681</name>
</gene>
<evidence type="ECO:0000313" key="1">
    <source>
        <dbReference type="EMBL" id="KAA1089455.1"/>
    </source>
</evidence>